<comment type="catalytic activity">
    <reaction evidence="1">
        <text>adenosylcob(III)inamide + ATP = adenosylcob(III)inamide phosphate + ADP + H(+)</text>
        <dbReference type="Rhea" id="RHEA:15769"/>
        <dbReference type="ChEBI" id="CHEBI:2480"/>
        <dbReference type="ChEBI" id="CHEBI:15378"/>
        <dbReference type="ChEBI" id="CHEBI:30616"/>
        <dbReference type="ChEBI" id="CHEBI:58502"/>
        <dbReference type="ChEBI" id="CHEBI:456216"/>
        <dbReference type="EC" id="2.7.1.156"/>
    </reaction>
</comment>
<dbReference type="SUPFAM" id="SSF52540">
    <property type="entry name" value="P-loop containing nucleoside triphosphate hydrolases"/>
    <property type="match status" value="1"/>
</dbReference>
<evidence type="ECO:0000256" key="19">
    <source>
        <dbReference type="PIRSR" id="PIRSR006135-2"/>
    </source>
</evidence>
<comment type="pathway">
    <text evidence="6">Cofactor biosynthesis; adenosylcobalamin biosynthesis; adenosylcobalamin from cob(II)yrinate a,c-diamide: step 5/7.</text>
</comment>
<evidence type="ECO:0000256" key="13">
    <source>
        <dbReference type="ARBA" id="ARBA00022777"/>
    </source>
</evidence>
<comment type="catalytic activity">
    <reaction evidence="2">
        <text>adenosylcob(III)inamide phosphate + GTP + H(+) = adenosylcob(III)inamide-GDP + diphosphate</text>
        <dbReference type="Rhea" id="RHEA:22712"/>
        <dbReference type="ChEBI" id="CHEBI:15378"/>
        <dbReference type="ChEBI" id="CHEBI:33019"/>
        <dbReference type="ChEBI" id="CHEBI:37565"/>
        <dbReference type="ChEBI" id="CHEBI:58502"/>
        <dbReference type="ChEBI" id="CHEBI:60487"/>
        <dbReference type="EC" id="2.7.7.62"/>
    </reaction>
</comment>
<dbReference type="AlphaFoldDB" id="A0A345NKP8"/>
<evidence type="ECO:0000256" key="12">
    <source>
        <dbReference type="ARBA" id="ARBA00022741"/>
    </source>
</evidence>
<sequence>MTTTLVLGGPRSGKSRHAEALLSHHPQVTFVATHRAPDPGKDPDLATRVARHQERRPKHWRTVETLDLTRALLASRQPVLIDDLGGWLRGTLEEEMLWSHPHRARQLVEDRLDELSVALRAVPFDIVTVTDDPSWARLPDSPAERLYVDLLAQVNHRVSAVSMRVYAAMAGRVLDLSASPVVGVV</sequence>
<evidence type="ECO:0000256" key="11">
    <source>
        <dbReference type="ARBA" id="ARBA00022679"/>
    </source>
</evidence>
<dbReference type="GO" id="GO:0009236">
    <property type="term" value="P:cobalamin biosynthetic process"/>
    <property type="evidence" value="ECO:0007669"/>
    <property type="project" value="UniProtKB-UniPathway"/>
</dbReference>
<evidence type="ECO:0000256" key="1">
    <source>
        <dbReference type="ARBA" id="ARBA00000312"/>
    </source>
</evidence>
<dbReference type="RefSeq" id="WP_114927371.1">
    <property type="nucleotide sequence ID" value="NZ_CP031229.1"/>
</dbReference>
<dbReference type="EMBL" id="CP031229">
    <property type="protein sequence ID" value="AXH95606.1"/>
    <property type="molecule type" value="Genomic_DNA"/>
</dbReference>
<comment type="function">
    <text evidence="4">Catalyzes ATP-dependent phosphorylation of adenosylcobinamide and addition of GMP to adenosylcobinamide phosphate.</text>
</comment>
<feature type="active site" description="GMP-histidine intermediate" evidence="18">
    <location>
        <position position="52"/>
    </location>
</feature>
<evidence type="ECO:0000313" key="20">
    <source>
        <dbReference type="EMBL" id="AXH95606.1"/>
    </source>
</evidence>
<reference evidence="20 21" key="1">
    <citation type="submission" date="2018-07" db="EMBL/GenBank/DDBJ databases">
        <title>Complete genome sequencing of Ornithinimicrobium sp. AMA3305.</title>
        <authorList>
            <person name="Bae J.-W."/>
        </authorList>
    </citation>
    <scope>NUCLEOTIDE SEQUENCE [LARGE SCALE GENOMIC DNA]</scope>
    <source>
        <strain evidence="20 21">AMA3305</strain>
    </source>
</reference>
<keyword evidence="21" id="KW-1185">Reference proteome</keyword>
<dbReference type="InterPro" id="IPR003203">
    <property type="entry name" value="CobU/CobP"/>
</dbReference>
<dbReference type="GO" id="GO:0008820">
    <property type="term" value="F:cobinamide phosphate guanylyltransferase activity"/>
    <property type="evidence" value="ECO:0007669"/>
    <property type="project" value="UniProtKB-EC"/>
</dbReference>
<keyword evidence="12 19" id="KW-0547">Nucleotide-binding</keyword>
<protein>
    <recommendedName>
        <fullName evidence="16">Adenosylcobinamide kinase</fullName>
        <ecNumber evidence="8">2.7.1.156</ecNumber>
        <ecNumber evidence="9">2.7.7.62</ecNumber>
    </recommendedName>
    <alternativeName>
        <fullName evidence="17">Adenosylcobinamide-phosphate guanylyltransferase</fullName>
    </alternativeName>
</protein>
<dbReference type="GO" id="GO:0005525">
    <property type="term" value="F:GTP binding"/>
    <property type="evidence" value="ECO:0007669"/>
    <property type="project" value="UniProtKB-KW"/>
</dbReference>
<keyword evidence="20" id="KW-0548">Nucleotidyltransferase</keyword>
<evidence type="ECO:0000256" key="18">
    <source>
        <dbReference type="PIRSR" id="PIRSR006135-1"/>
    </source>
</evidence>
<evidence type="ECO:0000313" key="21">
    <source>
        <dbReference type="Proteomes" id="UP000253790"/>
    </source>
</evidence>
<comment type="catalytic activity">
    <reaction evidence="3">
        <text>adenosylcob(III)inamide + GTP = adenosylcob(III)inamide phosphate + GDP + H(+)</text>
        <dbReference type="Rhea" id="RHEA:15765"/>
        <dbReference type="ChEBI" id="CHEBI:2480"/>
        <dbReference type="ChEBI" id="CHEBI:15378"/>
        <dbReference type="ChEBI" id="CHEBI:37565"/>
        <dbReference type="ChEBI" id="CHEBI:58189"/>
        <dbReference type="ChEBI" id="CHEBI:58502"/>
        <dbReference type="EC" id="2.7.1.156"/>
    </reaction>
</comment>
<keyword evidence="10" id="KW-0169">Cobalamin biosynthesis</keyword>
<evidence type="ECO:0000256" key="17">
    <source>
        <dbReference type="ARBA" id="ARBA00030571"/>
    </source>
</evidence>
<evidence type="ECO:0000256" key="9">
    <source>
        <dbReference type="ARBA" id="ARBA00012523"/>
    </source>
</evidence>
<proteinExistence type="inferred from homology"/>
<keyword evidence="11 20" id="KW-0808">Transferase</keyword>
<keyword evidence="15 19" id="KW-0342">GTP-binding</keyword>
<dbReference type="UniPathway" id="UPA00148">
    <property type="reaction ID" value="UER00236"/>
</dbReference>
<dbReference type="InterPro" id="IPR027417">
    <property type="entry name" value="P-loop_NTPase"/>
</dbReference>
<evidence type="ECO:0000256" key="8">
    <source>
        <dbReference type="ARBA" id="ARBA00012016"/>
    </source>
</evidence>
<evidence type="ECO:0000256" key="16">
    <source>
        <dbReference type="ARBA" id="ARBA00029570"/>
    </source>
</evidence>
<evidence type="ECO:0000256" key="2">
    <source>
        <dbReference type="ARBA" id="ARBA00000711"/>
    </source>
</evidence>
<dbReference type="KEGG" id="orn:DV701_05280"/>
<dbReference type="GO" id="GO:0043752">
    <property type="term" value="F:adenosylcobinamide kinase activity"/>
    <property type="evidence" value="ECO:0007669"/>
    <property type="project" value="UniProtKB-EC"/>
</dbReference>
<feature type="binding site" evidence="19">
    <location>
        <position position="82"/>
    </location>
    <ligand>
        <name>GTP</name>
        <dbReference type="ChEBI" id="CHEBI:37565"/>
    </ligand>
</feature>
<evidence type="ECO:0000256" key="14">
    <source>
        <dbReference type="ARBA" id="ARBA00022840"/>
    </source>
</evidence>
<dbReference type="Pfam" id="PF02283">
    <property type="entry name" value="CobU"/>
    <property type="match status" value="1"/>
</dbReference>
<evidence type="ECO:0000256" key="7">
    <source>
        <dbReference type="ARBA" id="ARBA00007490"/>
    </source>
</evidence>
<accession>A0A345NKP8</accession>
<evidence type="ECO:0000256" key="15">
    <source>
        <dbReference type="ARBA" id="ARBA00023134"/>
    </source>
</evidence>
<dbReference type="Gene3D" id="3.40.50.300">
    <property type="entry name" value="P-loop containing nucleotide triphosphate hydrolases"/>
    <property type="match status" value="1"/>
</dbReference>
<dbReference type="EC" id="2.7.7.62" evidence="9"/>
<dbReference type="OrthoDB" id="9788370at2"/>
<dbReference type="PANTHER" id="PTHR34848:SF1">
    <property type="entry name" value="BIFUNCTIONAL ADENOSYLCOBALAMIN BIOSYNTHESIS PROTEIN COBU"/>
    <property type="match status" value="1"/>
</dbReference>
<comment type="similarity">
    <text evidence="7">Belongs to the CobU/CobP family.</text>
</comment>
<feature type="binding site" evidence="19">
    <location>
        <position position="64"/>
    </location>
    <ligand>
        <name>GTP</name>
        <dbReference type="ChEBI" id="CHEBI:37565"/>
    </ligand>
</feature>
<comment type="pathway">
    <text evidence="5">Cofactor biosynthesis; adenosylcobalamin biosynthesis; adenosylcobalamin from cob(II)yrinate a,c-diamide: step 6/7.</text>
</comment>
<evidence type="ECO:0000256" key="6">
    <source>
        <dbReference type="ARBA" id="ARBA00005159"/>
    </source>
</evidence>
<evidence type="ECO:0000256" key="4">
    <source>
        <dbReference type="ARBA" id="ARBA00003889"/>
    </source>
</evidence>
<evidence type="ECO:0000256" key="5">
    <source>
        <dbReference type="ARBA" id="ARBA00004692"/>
    </source>
</evidence>
<name>A0A345NKP8_9MICO</name>
<dbReference type="PIRSF" id="PIRSF006135">
    <property type="entry name" value="CobU"/>
    <property type="match status" value="1"/>
</dbReference>
<dbReference type="GO" id="GO:0005524">
    <property type="term" value="F:ATP binding"/>
    <property type="evidence" value="ECO:0007669"/>
    <property type="project" value="UniProtKB-KW"/>
</dbReference>
<evidence type="ECO:0000256" key="10">
    <source>
        <dbReference type="ARBA" id="ARBA00022573"/>
    </source>
</evidence>
<dbReference type="PANTHER" id="PTHR34848">
    <property type="match status" value="1"/>
</dbReference>
<evidence type="ECO:0000256" key="3">
    <source>
        <dbReference type="ARBA" id="ARBA00001522"/>
    </source>
</evidence>
<keyword evidence="13 20" id="KW-0418">Kinase</keyword>
<organism evidence="20 21">
    <name type="scientific">Ornithinimicrobium avium</name>
    <dbReference type="NCBI Taxonomy" id="2283195"/>
    <lineage>
        <taxon>Bacteria</taxon>
        <taxon>Bacillati</taxon>
        <taxon>Actinomycetota</taxon>
        <taxon>Actinomycetes</taxon>
        <taxon>Micrococcales</taxon>
        <taxon>Ornithinimicrobiaceae</taxon>
        <taxon>Ornithinimicrobium</taxon>
    </lineage>
</organism>
<dbReference type="Proteomes" id="UP000253790">
    <property type="component" value="Chromosome"/>
</dbReference>
<keyword evidence="14" id="KW-0067">ATP-binding</keyword>
<feature type="binding site" evidence="19">
    <location>
        <begin position="8"/>
        <end position="15"/>
    </location>
    <ligand>
        <name>GTP</name>
        <dbReference type="ChEBI" id="CHEBI:37565"/>
    </ligand>
</feature>
<gene>
    <name evidence="20" type="ORF">DV701_05280</name>
</gene>
<dbReference type="EC" id="2.7.1.156" evidence="8"/>